<dbReference type="EMBL" id="BPLR01006286">
    <property type="protein sequence ID" value="GIY08752.1"/>
    <property type="molecule type" value="Genomic_DNA"/>
</dbReference>
<evidence type="ECO:0000313" key="2">
    <source>
        <dbReference type="EMBL" id="GIY08752.1"/>
    </source>
</evidence>
<accession>A0AAV4QHG6</accession>
<feature type="region of interest" description="Disordered" evidence="1">
    <location>
        <begin position="1"/>
        <end position="23"/>
    </location>
</feature>
<dbReference type="AlphaFoldDB" id="A0AAV4QHG6"/>
<dbReference type="Proteomes" id="UP001054945">
    <property type="component" value="Unassembled WGS sequence"/>
</dbReference>
<comment type="caution">
    <text evidence="2">The sequence shown here is derived from an EMBL/GenBank/DDBJ whole genome shotgun (WGS) entry which is preliminary data.</text>
</comment>
<keyword evidence="3" id="KW-1185">Reference proteome</keyword>
<name>A0AAV4QHG6_CAEEX</name>
<sequence length="23" mass="2777">MHYYGDKGKNSSYGERKKEEKNK</sequence>
<evidence type="ECO:0000313" key="3">
    <source>
        <dbReference type="Proteomes" id="UP001054945"/>
    </source>
</evidence>
<protein>
    <submittedName>
        <fullName evidence="2">Uncharacterized protein</fullName>
    </submittedName>
</protein>
<gene>
    <name evidence="2" type="ORF">CEXT_594781</name>
</gene>
<feature type="non-terminal residue" evidence="2">
    <location>
        <position position="23"/>
    </location>
</feature>
<evidence type="ECO:0000256" key="1">
    <source>
        <dbReference type="SAM" id="MobiDB-lite"/>
    </source>
</evidence>
<proteinExistence type="predicted"/>
<organism evidence="2 3">
    <name type="scientific">Caerostris extrusa</name>
    <name type="common">Bark spider</name>
    <name type="synonym">Caerostris bankana</name>
    <dbReference type="NCBI Taxonomy" id="172846"/>
    <lineage>
        <taxon>Eukaryota</taxon>
        <taxon>Metazoa</taxon>
        <taxon>Ecdysozoa</taxon>
        <taxon>Arthropoda</taxon>
        <taxon>Chelicerata</taxon>
        <taxon>Arachnida</taxon>
        <taxon>Araneae</taxon>
        <taxon>Araneomorphae</taxon>
        <taxon>Entelegynae</taxon>
        <taxon>Araneoidea</taxon>
        <taxon>Araneidae</taxon>
        <taxon>Caerostris</taxon>
    </lineage>
</organism>
<reference evidence="2 3" key="1">
    <citation type="submission" date="2021-06" db="EMBL/GenBank/DDBJ databases">
        <title>Caerostris extrusa draft genome.</title>
        <authorList>
            <person name="Kono N."/>
            <person name="Arakawa K."/>
        </authorList>
    </citation>
    <scope>NUCLEOTIDE SEQUENCE [LARGE SCALE GENOMIC DNA]</scope>
</reference>